<feature type="domain" description="CRISPR type III-associated protein" evidence="2">
    <location>
        <begin position="276"/>
        <end position="428"/>
    </location>
</feature>
<name>A0ABV3X5Y0_9FIRM</name>
<sequence>MAMNEESVRKRVILSGTLVLDAPLLIGAGGSGAGGDIDIEVLKTKEGQPFIPGTSLAGVLRAFMTEEDALGARLLFGTDPAYERNHAAAWQSSLSLDDIKLTAVTIIVRDGVSLDEVTGTAIEHHKFDYEAVGSGAHGRFYAEITERGIHDTYSEETRNAIQLLAGRLATGFSLGAHTAKGFGEVHVKDLQLRRYDFSKAEHVKAWLGPEKERESAVEAETYAAQEKTYAKDDCVLEAQFALKGPLLVRDYERAMKVKAAEQADEETSVHALMMRENDHWIVPGASIKGALRHRAAEILRKLGIAGELLDTMMGPSLERIKAAPQEKWKSRLVVSEARLKDGVDIKLQTRVRIDRFTGGKIETGLFTTAPIWQTDGKRAALFLRLVLHEPREEERGWEIGLLLLLLKDLWLGRLPLGGEKGIGRGVLEGRGAALHYRGETIAWGETPDSLMEEERQKLQGFVQALLEKREGKAL</sequence>
<keyword evidence="4" id="KW-1185">Reference proteome</keyword>
<comment type="caution">
    <text evidence="3">The sequence shown here is derived from an EMBL/GenBank/DDBJ whole genome shotgun (WGS) entry which is preliminary data.</text>
</comment>
<evidence type="ECO:0000313" key="4">
    <source>
        <dbReference type="Proteomes" id="UP001559623"/>
    </source>
</evidence>
<organism evidence="3 4">
    <name type="scientific">Selenomonas sputigena</name>
    <dbReference type="NCBI Taxonomy" id="69823"/>
    <lineage>
        <taxon>Bacteria</taxon>
        <taxon>Bacillati</taxon>
        <taxon>Bacillota</taxon>
        <taxon>Negativicutes</taxon>
        <taxon>Selenomonadales</taxon>
        <taxon>Selenomonadaceae</taxon>
        <taxon>Selenomonas</taxon>
    </lineage>
</organism>
<dbReference type="Pfam" id="PF03787">
    <property type="entry name" value="RAMPs"/>
    <property type="match status" value="2"/>
</dbReference>
<dbReference type="CDD" id="cd09726">
    <property type="entry name" value="RAMP_I_III"/>
    <property type="match status" value="2"/>
</dbReference>
<dbReference type="RefSeq" id="WP_368847333.1">
    <property type="nucleotide sequence ID" value="NZ_CP194411.1"/>
</dbReference>
<dbReference type="PANTHER" id="PTHR35579:SF6">
    <property type="entry name" value="DUF324 DOMAIN-CONTAINING PROTEIN"/>
    <property type="match status" value="1"/>
</dbReference>
<dbReference type="EMBL" id="JARVLH010000005">
    <property type="protein sequence ID" value="MEX5285600.1"/>
    <property type="molecule type" value="Genomic_DNA"/>
</dbReference>
<dbReference type="InterPro" id="IPR005537">
    <property type="entry name" value="RAMP_III_fam"/>
</dbReference>
<evidence type="ECO:0000313" key="3">
    <source>
        <dbReference type="EMBL" id="MEX5285600.1"/>
    </source>
</evidence>
<proteinExistence type="predicted"/>
<dbReference type="InterPro" id="IPR052216">
    <property type="entry name" value="CRISPR_Csm3_endoribonuclease"/>
</dbReference>
<gene>
    <name evidence="3" type="ORF">QCO44_08135</name>
</gene>
<accession>A0ABV3X5Y0</accession>
<keyword evidence="1" id="KW-0051">Antiviral defense</keyword>
<protein>
    <submittedName>
        <fullName evidence="3">RAMP superfamily CRISPR-associated protein</fullName>
    </submittedName>
</protein>
<dbReference type="PANTHER" id="PTHR35579">
    <property type="entry name" value="CRISPR SYSTEM CMS ENDORIBONUCLEASE CSM3"/>
    <property type="match status" value="1"/>
</dbReference>
<feature type="domain" description="CRISPR type III-associated protein" evidence="2">
    <location>
        <begin position="20"/>
        <end position="185"/>
    </location>
</feature>
<dbReference type="Proteomes" id="UP001559623">
    <property type="component" value="Unassembled WGS sequence"/>
</dbReference>
<evidence type="ECO:0000256" key="1">
    <source>
        <dbReference type="ARBA" id="ARBA00023118"/>
    </source>
</evidence>
<reference evidence="3 4" key="1">
    <citation type="submission" date="2023-04" db="EMBL/GenBank/DDBJ databases">
        <title>Genome Sequence of Selenomonas sputigena ATCC 33150.</title>
        <authorList>
            <person name="Miller D.P."/>
            <person name="Anvari S."/>
            <person name="Polson S.W."/>
            <person name="Macdonald M."/>
            <person name="Mcdowell J.V."/>
        </authorList>
    </citation>
    <scope>NUCLEOTIDE SEQUENCE [LARGE SCALE GENOMIC DNA]</scope>
    <source>
        <strain evidence="3 4">ATCC 33150</strain>
    </source>
</reference>
<evidence type="ECO:0000259" key="2">
    <source>
        <dbReference type="Pfam" id="PF03787"/>
    </source>
</evidence>